<protein>
    <recommendedName>
        <fullName evidence="4">Lipoprotein</fullName>
    </recommendedName>
</protein>
<dbReference type="RefSeq" id="WP_007132504.1">
    <property type="nucleotide sequence ID" value="NZ_BOSA01000001.1"/>
</dbReference>
<keyword evidence="1" id="KW-0812">Transmembrane</keyword>
<reference evidence="2 3" key="1">
    <citation type="submission" date="2021-03" db="EMBL/GenBank/DDBJ databases">
        <title>Genomic Encyclopedia of Type Strains, Phase IV (KMG-IV): sequencing the most valuable type-strain genomes for metagenomic binning, comparative biology and taxonomic classification.</title>
        <authorList>
            <person name="Goeker M."/>
        </authorList>
    </citation>
    <scope>NUCLEOTIDE SEQUENCE [LARGE SCALE GENOMIC DNA]</scope>
    <source>
        <strain evidence="2 3">DSM 15596</strain>
    </source>
</reference>
<keyword evidence="1" id="KW-1133">Transmembrane helix</keyword>
<keyword evidence="1" id="KW-0472">Membrane</keyword>
<dbReference type="PROSITE" id="PS51257">
    <property type="entry name" value="PROKAR_LIPOPROTEIN"/>
    <property type="match status" value="1"/>
</dbReference>
<feature type="transmembrane region" description="Helical" evidence="1">
    <location>
        <begin position="42"/>
        <end position="63"/>
    </location>
</feature>
<dbReference type="GeneID" id="95402729"/>
<evidence type="ECO:0008006" key="4">
    <source>
        <dbReference type="Google" id="ProtNLM"/>
    </source>
</evidence>
<gene>
    <name evidence="2" type="ORF">J2Z18_000683</name>
</gene>
<evidence type="ECO:0000256" key="1">
    <source>
        <dbReference type="SAM" id="Phobius"/>
    </source>
</evidence>
<organism evidence="2 3">
    <name type="scientific">Paenibacillus lactis</name>
    <dbReference type="NCBI Taxonomy" id="228574"/>
    <lineage>
        <taxon>Bacteria</taxon>
        <taxon>Bacillati</taxon>
        <taxon>Bacillota</taxon>
        <taxon>Bacilli</taxon>
        <taxon>Bacillales</taxon>
        <taxon>Paenibacillaceae</taxon>
        <taxon>Paenibacillus</taxon>
    </lineage>
</organism>
<dbReference type="EMBL" id="JAGGKI010000002">
    <property type="protein sequence ID" value="MBP1891611.1"/>
    <property type="molecule type" value="Genomic_DNA"/>
</dbReference>
<proteinExistence type="predicted"/>
<accession>A0ABS4F5T3</accession>
<evidence type="ECO:0000313" key="3">
    <source>
        <dbReference type="Proteomes" id="UP000706926"/>
    </source>
</evidence>
<name>A0ABS4F5T3_9BACL</name>
<dbReference type="Proteomes" id="UP000706926">
    <property type="component" value="Unassembled WGS sequence"/>
</dbReference>
<comment type="caution">
    <text evidence="2">The sequence shown here is derived from an EMBL/GenBank/DDBJ whole genome shotgun (WGS) entry which is preliminary data.</text>
</comment>
<evidence type="ECO:0000313" key="2">
    <source>
        <dbReference type="EMBL" id="MBP1891611.1"/>
    </source>
</evidence>
<sequence>MKHLVLVKSILIGLLCALLFSCLSYALDWTIHMMQDEAPGSPFTIAYGARFILVFCFAAGMCLDHYRKKGSD</sequence>
<keyword evidence="3" id="KW-1185">Reference proteome</keyword>